<reference evidence="4" key="1">
    <citation type="journal article" date="2020" name="mSystems">
        <title>Genome- and Community-Level Interaction Insights into Carbon Utilization and Element Cycling Functions of Hydrothermarchaeota in Hydrothermal Sediment.</title>
        <authorList>
            <person name="Zhou Z."/>
            <person name="Liu Y."/>
            <person name="Xu W."/>
            <person name="Pan J."/>
            <person name="Luo Z.H."/>
            <person name="Li M."/>
        </authorList>
    </citation>
    <scope>NUCLEOTIDE SEQUENCE [LARGE SCALE GENOMIC DNA]</scope>
    <source>
        <strain evidence="4">SpSt-1217</strain>
    </source>
</reference>
<keyword evidence="2" id="KW-0808">Transferase</keyword>
<dbReference type="PANTHER" id="PTHR22916">
    <property type="entry name" value="GLYCOSYLTRANSFERASE"/>
    <property type="match status" value="1"/>
</dbReference>
<evidence type="ECO:0000259" key="3">
    <source>
        <dbReference type="Pfam" id="PF00535"/>
    </source>
</evidence>
<gene>
    <name evidence="4" type="ORF">ENN90_07235</name>
</gene>
<keyword evidence="1" id="KW-0328">Glycosyltransferase</keyword>
<dbReference type="Proteomes" id="UP000886047">
    <property type="component" value="Unassembled WGS sequence"/>
</dbReference>
<dbReference type="EMBL" id="DSDK01000397">
    <property type="protein sequence ID" value="HDR51400.1"/>
    <property type="molecule type" value="Genomic_DNA"/>
</dbReference>
<dbReference type="InterPro" id="IPR029044">
    <property type="entry name" value="Nucleotide-diphossugar_trans"/>
</dbReference>
<evidence type="ECO:0000313" key="4">
    <source>
        <dbReference type="EMBL" id="HDR51400.1"/>
    </source>
</evidence>
<comment type="caution">
    <text evidence="4">The sequence shown here is derived from an EMBL/GenBank/DDBJ whole genome shotgun (WGS) entry which is preliminary data.</text>
</comment>
<dbReference type="PANTHER" id="PTHR22916:SF51">
    <property type="entry name" value="GLYCOSYLTRANSFERASE EPSH-RELATED"/>
    <property type="match status" value="1"/>
</dbReference>
<protein>
    <submittedName>
        <fullName evidence="4">Glycosyltransferase</fullName>
    </submittedName>
</protein>
<sequence>MGNTKAVSVIVPVFNAGANLERSLRSLMNQTLENLEIIVVNDDSTDNSAEIIEQLSLEDNRIVSIHLPINQGAHEARLAGIKKASAFWIGFLDADDFARPKMYEVMNKAAIMNNADIVICGSYRVDNQRKPIEPKIRFKRNQEITSEPLKRFCSFQFGTGMLWNKLYHRDIILPCANMHFPWRQNINEDLLLNIGCFYRTKTIYLMKEILHDYFFNESSITSTIIKTKAYVDTYRAYAIAVSLFAELGESTLENITNMYRKQLSWECYRIDNLEELANHKKELNEATELIHKTCPLALALLASRCDPQPLSVRKAIAQVVRKYNYLFQV</sequence>
<name>A0A831LU91_9BACT</name>
<dbReference type="GO" id="GO:0016758">
    <property type="term" value="F:hexosyltransferase activity"/>
    <property type="evidence" value="ECO:0007669"/>
    <property type="project" value="UniProtKB-ARBA"/>
</dbReference>
<evidence type="ECO:0000256" key="2">
    <source>
        <dbReference type="ARBA" id="ARBA00022679"/>
    </source>
</evidence>
<organism evidence="4">
    <name type="scientific">Mariniphaga anaerophila</name>
    <dbReference type="NCBI Taxonomy" id="1484053"/>
    <lineage>
        <taxon>Bacteria</taxon>
        <taxon>Pseudomonadati</taxon>
        <taxon>Bacteroidota</taxon>
        <taxon>Bacteroidia</taxon>
        <taxon>Marinilabiliales</taxon>
        <taxon>Prolixibacteraceae</taxon>
        <taxon>Mariniphaga</taxon>
    </lineage>
</organism>
<accession>A0A831LU91</accession>
<dbReference type="CDD" id="cd00761">
    <property type="entry name" value="Glyco_tranf_GTA_type"/>
    <property type="match status" value="1"/>
</dbReference>
<feature type="domain" description="Glycosyltransferase 2-like" evidence="3">
    <location>
        <begin position="8"/>
        <end position="171"/>
    </location>
</feature>
<dbReference type="AlphaFoldDB" id="A0A831LU91"/>
<evidence type="ECO:0000256" key="1">
    <source>
        <dbReference type="ARBA" id="ARBA00022676"/>
    </source>
</evidence>
<dbReference type="SUPFAM" id="SSF53448">
    <property type="entry name" value="Nucleotide-diphospho-sugar transferases"/>
    <property type="match status" value="1"/>
</dbReference>
<dbReference type="Gene3D" id="3.90.550.10">
    <property type="entry name" value="Spore Coat Polysaccharide Biosynthesis Protein SpsA, Chain A"/>
    <property type="match status" value="1"/>
</dbReference>
<dbReference type="InterPro" id="IPR001173">
    <property type="entry name" value="Glyco_trans_2-like"/>
</dbReference>
<dbReference type="Pfam" id="PF00535">
    <property type="entry name" value="Glycos_transf_2"/>
    <property type="match status" value="1"/>
</dbReference>
<proteinExistence type="predicted"/>